<comment type="similarity">
    <text evidence="2 11">Belongs to the UQCR10/QCR9 family.</text>
</comment>
<dbReference type="AlphaFoldDB" id="A0A1B0DD36"/>
<dbReference type="GO" id="GO:0045275">
    <property type="term" value="C:respiratory chain complex III"/>
    <property type="evidence" value="ECO:0007669"/>
    <property type="project" value="UniProtKB-UniRule"/>
</dbReference>
<comment type="function">
    <text evidence="11">Component of the ubiquinol-cytochrome c oxidoreductase, a multisubunit transmembrane complex that is part of the mitochondrial electron transport chain which drives oxidative phosphorylation. The complex plays an important role in the uptake of multiple carbon sources present in different host niches.</text>
</comment>
<evidence type="ECO:0000256" key="11">
    <source>
        <dbReference type="RuleBase" id="RU368056"/>
    </source>
</evidence>
<keyword evidence="5" id="KW-0812">Transmembrane</keyword>
<dbReference type="PANTHER" id="PTHR12980">
    <property type="entry name" value="UBIQUINOL-CYTOCHROME C REDUCTASE COMPLEX, SUBUNIT X"/>
    <property type="match status" value="1"/>
</dbReference>
<evidence type="ECO:0000256" key="5">
    <source>
        <dbReference type="ARBA" id="ARBA00022692"/>
    </source>
</evidence>
<dbReference type="PANTHER" id="PTHR12980:SF0">
    <property type="entry name" value="CYTOCHROME B-C1 COMPLEX SUBUNIT 9"/>
    <property type="match status" value="1"/>
</dbReference>
<evidence type="ECO:0000313" key="13">
    <source>
        <dbReference type="Proteomes" id="UP000092462"/>
    </source>
</evidence>
<dbReference type="SUPFAM" id="SSF81514">
    <property type="entry name" value="Subunit X (non-heme 7 kDa protein) of cytochrome bc1 complex (Ubiquinol-cytochrome c reductase)"/>
    <property type="match status" value="1"/>
</dbReference>
<dbReference type="Pfam" id="PF05365">
    <property type="entry name" value="UCR_UQCRX_QCR9"/>
    <property type="match status" value="1"/>
</dbReference>
<keyword evidence="6 11" id="KW-0999">Mitochondrion inner membrane</keyword>
<keyword evidence="7 11" id="KW-0249">Electron transport</keyword>
<dbReference type="GO" id="GO:0006122">
    <property type="term" value="P:mitochondrial electron transport, ubiquinol to cytochrome c"/>
    <property type="evidence" value="ECO:0007669"/>
    <property type="project" value="UniProtKB-UniRule"/>
</dbReference>
<evidence type="ECO:0000313" key="12">
    <source>
        <dbReference type="EnsemblMetazoa" id="PPAI005807-PA"/>
    </source>
</evidence>
<name>A0A1B0DD36_PHLPP</name>
<dbReference type="EMBL" id="AJVK01031598">
    <property type="status" value="NOT_ANNOTATED_CDS"/>
    <property type="molecule type" value="Genomic_DNA"/>
</dbReference>
<dbReference type="VEuPathDB" id="VectorBase:PPAI005807"/>
<dbReference type="CTD" id="45401"/>
<dbReference type="FunFam" id="1.20.5.260:FF:000001">
    <property type="entry name" value="Cytochrome b-c1 complex subunit 9"/>
    <property type="match status" value="1"/>
</dbReference>
<keyword evidence="10" id="KW-0472">Membrane</keyword>
<dbReference type="InterPro" id="IPR008027">
    <property type="entry name" value="QCR9"/>
</dbReference>
<evidence type="ECO:0000256" key="2">
    <source>
        <dbReference type="ARBA" id="ARBA00007856"/>
    </source>
</evidence>
<dbReference type="EnsemblMetazoa" id="PPAI005807-RA">
    <property type="protein sequence ID" value="PPAI005807-PA"/>
    <property type="gene ID" value="PPAI005807"/>
</dbReference>
<dbReference type="GO" id="GO:0005743">
    <property type="term" value="C:mitochondrial inner membrane"/>
    <property type="evidence" value="ECO:0007669"/>
    <property type="project" value="UniProtKB-SubCell"/>
</dbReference>
<organism evidence="12 13">
    <name type="scientific">Phlebotomus papatasi</name>
    <name type="common">Sandfly</name>
    <dbReference type="NCBI Taxonomy" id="29031"/>
    <lineage>
        <taxon>Eukaryota</taxon>
        <taxon>Metazoa</taxon>
        <taxon>Ecdysozoa</taxon>
        <taxon>Arthropoda</taxon>
        <taxon>Hexapoda</taxon>
        <taxon>Insecta</taxon>
        <taxon>Pterygota</taxon>
        <taxon>Neoptera</taxon>
        <taxon>Endopterygota</taxon>
        <taxon>Diptera</taxon>
        <taxon>Nematocera</taxon>
        <taxon>Psychodoidea</taxon>
        <taxon>Psychodidae</taxon>
        <taxon>Phlebotomus</taxon>
        <taxon>Phlebotomus</taxon>
    </lineage>
</organism>
<dbReference type="RefSeq" id="XP_055705396.1">
    <property type="nucleotide sequence ID" value="XM_055849421.1"/>
</dbReference>
<dbReference type="Proteomes" id="UP000092462">
    <property type="component" value="Unassembled WGS sequence"/>
</dbReference>
<keyword evidence="4 11" id="KW-0679">Respiratory chain</keyword>
<sequence length="55" mass="6486">MSFLYNSVFRRTSTFAVGVLASVFFFERAFDWGADALFEKVNKGKLWDDIKHKYE</sequence>
<keyword evidence="9 11" id="KW-0496">Mitochondrion</keyword>
<dbReference type="GeneID" id="129803080"/>
<keyword evidence="13" id="KW-1185">Reference proteome</keyword>
<dbReference type="Gene3D" id="1.20.5.260">
    <property type="entry name" value="Cytochrome b-c1 complex subunit 9"/>
    <property type="match status" value="1"/>
</dbReference>
<reference evidence="12" key="1">
    <citation type="submission" date="2022-08" db="UniProtKB">
        <authorList>
            <consortium name="EnsemblMetazoa"/>
        </authorList>
    </citation>
    <scope>IDENTIFICATION</scope>
    <source>
        <strain evidence="12">Israel</strain>
    </source>
</reference>
<keyword evidence="8" id="KW-1133">Transmembrane helix</keyword>
<dbReference type="KEGG" id="ppap:129803080"/>
<evidence type="ECO:0000256" key="10">
    <source>
        <dbReference type="ARBA" id="ARBA00023136"/>
    </source>
</evidence>
<evidence type="ECO:0000256" key="3">
    <source>
        <dbReference type="ARBA" id="ARBA00022448"/>
    </source>
</evidence>
<evidence type="ECO:0000256" key="7">
    <source>
        <dbReference type="ARBA" id="ARBA00022982"/>
    </source>
</evidence>
<protein>
    <recommendedName>
        <fullName evidence="11">Complex III subunit 9</fullName>
    </recommendedName>
</protein>
<proteinExistence type="inferred from homology"/>
<accession>A0A1B0DD36</accession>
<evidence type="ECO:0000256" key="6">
    <source>
        <dbReference type="ARBA" id="ARBA00022792"/>
    </source>
</evidence>
<keyword evidence="3 11" id="KW-0813">Transport</keyword>
<evidence type="ECO:0000256" key="1">
    <source>
        <dbReference type="ARBA" id="ARBA00004434"/>
    </source>
</evidence>
<evidence type="ECO:0000256" key="8">
    <source>
        <dbReference type="ARBA" id="ARBA00022989"/>
    </source>
</evidence>
<dbReference type="InterPro" id="IPR036656">
    <property type="entry name" value="QCR9_sf"/>
</dbReference>
<dbReference type="OrthoDB" id="44067at2759"/>
<comment type="subcellular location">
    <subcellularLocation>
        <location evidence="1 11">Mitochondrion inner membrane</location>
        <topology evidence="1 11">Single-pass membrane protein</topology>
    </subcellularLocation>
</comment>
<dbReference type="VEuPathDB" id="VectorBase:PPAPM1_008294"/>
<evidence type="ECO:0000256" key="9">
    <source>
        <dbReference type="ARBA" id="ARBA00023128"/>
    </source>
</evidence>
<comment type="subunit">
    <text evidence="11">Component of the ubiquinol-cytochrome c oxidoreductase (cytochrome b-c1 complex, complex III, CIII), a multisubunit enzyme composed of 3 respiratory subunits cytochrome b, cytochrome c1 and Rieske protein, 2 core protein subunits, and additional low-molecular weight protein subunits.</text>
</comment>
<evidence type="ECO:0000256" key="4">
    <source>
        <dbReference type="ARBA" id="ARBA00022660"/>
    </source>
</evidence>